<dbReference type="Proteomes" id="UP000517753">
    <property type="component" value="Unassembled WGS sequence"/>
</dbReference>
<dbReference type="AlphaFoldDB" id="A0A7Y9FR76"/>
<sequence length="290" mass="31975">MKVAIVIASVGRPVELARWVEHARRQTLTPSEIIFSIASDADIPAGFADPSVQVLRGPKGSCHQRNSGLEALTSAPDVVAFFDDDYVPSRRCIEGIAAVFAAHPDLVGTTGRLLADGIHSAGIDYPTATTMVRAFEAEDAPIDVSLDETLGTYGCNMAFRWSAIHDIRFDEHLPLYAWQEDVDFSRRLRDRGRIARTGAFVGVHQGVKGGRTPGQKLGYSQIANPLYLIRKGTMPPRDAFWLMARNIASNHAKAFTPEPWIDRKGRVAGNWRAVKDLLTGKLRPDRILDF</sequence>
<reference evidence="2 3" key="1">
    <citation type="submission" date="2020-07" db="EMBL/GenBank/DDBJ databases">
        <authorList>
            <person name="Partida-Martinez L."/>
            <person name="Huntemann M."/>
            <person name="Clum A."/>
            <person name="Wang J."/>
            <person name="Palaniappan K."/>
            <person name="Ritter S."/>
            <person name="Chen I.-M."/>
            <person name="Stamatis D."/>
            <person name="Reddy T."/>
            <person name="O'Malley R."/>
            <person name="Daum C."/>
            <person name="Shapiro N."/>
            <person name="Ivanova N."/>
            <person name="Kyrpides N."/>
            <person name="Woyke T."/>
        </authorList>
    </citation>
    <scope>NUCLEOTIDE SEQUENCE [LARGE SCALE GENOMIC DNA]</scope>
    <source>
        <strain evidence="2 3">AS2.3</strain>
    </source>
</reference>
<accession>A0A7Y9FR76</accession>
<organism evidence="2 3">
    <name type="scientific">Sphingomonas melonis</name>
    <dbReference type="NCBI Taxonomy" id="152682"/>
    <lineage>
        <taxon>Bacteria</taxon>
        <taxon>Pseudomonadati</taxon>
        <taxon>Pseudomonadota</taxon>
        <taxon>Alphaproteobacteria</taxon>
        <taxon>Sphingomonadales</taxon>
        <taxon>Sphingomonadaceae</taxon>
        <taxon>Sphingomonas</taxon>
    </lineage>
</organism>
<dbReference type="EMBL" id="JACCBY010000008">
    <property type="protein sequence ID" value="NYD91961.1"/>
    <property type="molecule type" value="Genomic_DNA"/>
</dbReference>
<feature type="domain" description="Glycosyltransferase 2-like" evidence="1">
    <location>
        <begin position="5"/>
        <end position="107"/>
    </location>
</feature>
<keyword evidence="3" id="KW-1185">Reference proteome</keyword>
<dbReference type="InterPro" id="IPR001173">
    <property type="entry name" value="Glyco_trans_2-like"/>
</dbReference>
<comment type="caution">
    <text evidence="2">The sequence shown here is derived from an EMBL/GenBank/DDBJ whole genome shotgun (WGS) entry which is preliminary data.</text>
</comment>
<evidence type="ECO:0000313" key="3">
    <source>
        <dbReference type="Proteomes" id="UP000517753"/>
    </source>
</evidence>
<protein>
    <submittedName>
        <fullName evidence="2">GT2 family glycosyltransferase</fullName>
    </submittedName>
</protein>
<dbReference type="InterPro" id="IPR029044">
    <property type="entry name" value="Nucleotide-diphossugar_trans"/>
</dbReference>
<evidence type="ECO:0000313" key="2">
    <source>
        <dbReference type="EMBL" id="NYD91961.1"/>
    </source>
</evidence>
<dbReference type="GO" id="GO:0016740">
    <property type="term" value="F:transferase activity"/>
    <property type="evidence" value="ECO:0007669"/>
    <property type="project" value="UniProtKB-KW"/>
</dbReference>
<dbReference type="CDD" id="cd00761">
    <property type="entry name" value="Glyco_tranf_GTA_type"/>
    <property type="match status" value="1"/>
</dbReference>
<dbReference type="Gene3D" id="3.90.550.10">
    <property type="entry name" value="Spore Coat Polysaccharide Biosynthesis Protein SpsA, Chain A"/>
    <property type="match status" value="1"/>
</dbReference>
<proteinExistence type="predicted"/>
<evidence type="ECO:0000259" key="1">
    <source>
        <dbReference type="Pfam" id="PF00535"/>
    </source>
</evidence>
<dbReference type="Pfam" id="PF00535">
    <property type="entry name" value="Glycos_transf_2"/>
    <property type="match status" value="1"/>
</dbReference>
<name>A0A7Y9FR76_9SPHN</name>
<gene>
    <name evidence="2" type="ORF">HD841_003781</name>
</gene>
<dbReference type="SUPFAM" id="SSF53448">
    <property type="entry name" value="Nucleotide-diphospho-sugar transferases"/>
    <property type="match status" value="1"/>
</dbReference>
<dbReference type="RefSeq" id="WP_257015775.1">
    <property type="nucleotide sequence ID" value="NZ_JACCBY010000008.1"/>
</dbReference>
<keyword evidence="2" id="KW-0808">Transferase</keyword>
<reference evidence="2 3" key="2">
    <citation type="submission" date="2020-08" db="EMBL/GenBank/DDBJ databases">
        <title>The Agave Microbiome: Exploring the role of microbial communities in plant adaptations to desert environments.</title>
        <authorList>
            <person name="Partida-Martinez L.P."/>
        </authorList>
    </citation>
    <scope>NUCLEOTIDE SEQUENCE [LARGE SCALE GENOMIC DNA]</scope>
    <source>
        <strain evidence="2 3">AS2.3</strain>
    </source>
</reference>